<gene>
    <name evidence="1" type="ORF">FLL46_18305</name>
</gene>
<accession>A0A545U8T2</accession>
<keyword evidence="2" id="KW-1185">Reference proteome</keyword>
<dbReference type="RefSeq" id="WP_142932795.1">
    <property type="nucleotide sequence ID" value="NZ_ML660167.1"/>
</dbReference>
<evidence type="ECO:0000313" key="1">
    <source>
        <dbReference type="EMBL" id="TQV85876.1"/>
    </source>
</evidence>
<organism evidence="1 2">
    <name type="scientific">Aliikangiella coralliicola</name>
    <dbReference type="NCBI Taxonomy" id="2592383"/>
    <lineage>
        <taxon>Bacteria</taxon>
        <taxon>Pseudomonadati</taxon>
        <taxon>Pseudomonadota</taxon>
        <taxon>Gammaproteobacteria</taxon>
        <taxon>Oceanospirillales</taxon>
        <taxon>Pleioneaceae</taxon>
        <taxon>Aliikangiella</taxon>
    </lineage>
</organism>
<protein>
    <submittedName>
        <fullName evidence="1">Uncharacterized protein</fullName>
    </submittedName>
</protein>
<dbReference type="OrthoDB" id="6388240at2"/>
<sequence>MMSILDFSRQLRELVEDYANERVAFEDYRAKRKEILDEIDLEKNGIDLMNDSQTNINASKINSRVDRLIGMLKKDEE</sequence>
<reference evidence="1 2" key="1">
    <citation type="submission" date="2019-07" db="EMBL/GenBank/DDBJ databases">
        <title>Draft genome for Aliikangiella sp. M105.</title>
        <authorList>
            <person name="Wang G."/>
        </authorList>
    </citation>
    <scope>NUCLEOTIDE SEQUENCE [LARGE SCALE GENOMIC DNA]</scope>
    <source>
        <strain evidence="1 2">M105</strain>
    </source>
</reference>
<dbReference type="AlphaFoldDB" id="A0A545U8T2"/>
<name>A0A545U8T2_9GAMM</name>
<proteinExistence type="predicted"/>
<comment type="caution">
    <text evidence="1">The sequence shown here is derived from an EMBL/GenBank/DDBJ whole genome shotgun (WGS) entry which is preliminary data.</text>
</comment>
<dbReference type="EMBL" id="VIKS01000011">
    <property type="protein sequence ID" value="TQV85876.1"/>
    <property type="molecule type" value="Genomic_DNA"/>
</dbReference>
<dbReference type="Proteomes" id="UP000315439">
    <property type="component" value="Unassembled WGS sequence"/>
</dbReference>
<evidence type="ECO:0000313" key="2">
    <source>
        <dbReference type="Proteomes" id="UP000315439"/>
    </source>
</evidence>